<protein>
    <submittedName>
        <fullName evidence="2">Uncharacterized protein</fullName>
    </submittedName>
</protein>
<reference evidence="2" key="1">
    <citation type="journal article" date="2012" name="Nat. Biotechnol.">
        <title>Draft genome sequence of pigeonpea (Cajanus cajan), an orphan legume crop of resource-poor farmers.</title>
        <authorList>
            <person name="Varshney R.K."/>
            <person name="Chen W."/>
            <person name="Li Y."/>
            <person name="Bharti A.K."/>
            <person name="Saxena R.K."/>
            <person name="Schlueter J.A."/>
            <person name="Donoghue M.T."/>
            <person name="Azam S."/>
            <person name="Fan G."/>
            <person name="Whaley A.M."/>
            <person name="Farmer A.D."/>
            <person name="Sheridan J."/>
            <person name="Iwata A."/>
            <person name="Tuteja R."/>
            <person name="Penmetsa R.V."/>
            <person name="Wu W."/>
            <person name="Upadhyaya H.D."/>
            <person name="Yang S.P."/>
            <person name="Shah T."/>
            <person name="Saxena K.B."/>
            <person name="Michael T."/>
            <person name="McCombie W.R."/>
            <person name="Yang B."/>
            <person name="Zhang G."/>
            <person name="Yang H."/>
            <person name="Wang J."/>
            <person name="Spillane C."/>
            <person name="Cook D.R."/>
            <person name="May G.D."/>
            <person name="Xu X."/>
            <person name="Jackson S.A."/>
        </authorList>
    </citation>
    <scope>NUCLEOTIDE SEQUENCE [LARGE SCALE GENOMIC DNA]</scope>
</reference>
<dbReference type="EMBL" id="KQ484550">
    <property type="protein sequence ID" value="KYP34630.1"/>
    <property type="molecule type" value="Genomic_DNA"/>
</dbReference>
<gene>
    <name evidence="2" type="ORF">KK1_044400</name>
</gene>
<keyword evidence="1" id="KW-0732">Signal</keyword>
<name>A0A151QWE1_CAJCA</name>
<proteinExistence type="predicted"/>
<dbReference type="AlphaFoldDB" id="A0A151QWE1"/>
<accession>A0A151QWE1</accession>
<keyword evidence="3" id="KW-1185">Reference proteome</keyword>
<organism evidence="2 3">
    <name type="scientific">Cajanus cajan</name>
    <name type="common">Pigeon pea</name>
    <name type="synonym">Cajanus indicus</name>
    <dbReference type="NCBI Taxonomy" id="3821"/>
    <lineage>
        <taxon>Eukaryota</taxon>
        <taxon>Viridiplantae</taxon>
        <taxon>Streptophyta</taxon>
        <taxon>Embryophyta</taxon>
        <taxon>Tracheophyta</taxon>
        <taxon>Spermatophyta</taxon>
        <taxon>Magnoliopsida</taxon>
        <taxon>eudicotyledons</taxon>
        <taxon>Gunneridae</taxon>
        <taxon>Pentapetalae</taxon>
        <taxon>rosids</taxon>
        <taxon>fabids</taxon>
        <taxon>Fabales</taxon>
        <taxon>Fabaceae</taxon>
        <taxon>Papilionoideae</taxon>
        <taxon>50 kb inversion clade</taxon>
        <taxon>NPAAA clade</taxon>
        <taxon>indigoferoid/millettioid clade</taxon>
        <taxon>Phaseoleae</taxon>
        <taxon>Cajanus</taxon>
    </lineage>
</organism>
<feature type="signal peptide" evidence="1">
    <location>
        <begin position="1"/>
        <end position="30"/>
    </location>
</feature>
<sequence length="82" mass="9081">MDTTRKSVVPLALLLTFFIIASDMCLKLEARGPIVHLHCSSDESCQLRPCAAACGCKCIDTFCQCTRPYFNDNTHHTHAPPN</sequence>
<evidence type="ECO:0000313" key="2">
    <source>
        <dbReference type="EMBL" id="KYP34630.1"/>
    </source>
</evidence>
<dbReference type="OMA" id="DNTHHTH"/>
<evidence type="ECO:0000256" key="1">
    <source>
        <dbReference type="SAM" id="SignalP"/>
    </source>
</evidence>
<feature type="chain" id="PRO_5007587561" evidence="1">
    <location>
        <begin position="31"/>
        <end position="82"/>
    </location>
</feature>
<dbReference type="Gramene" id="C.cajan_45117.t">
    <property type="protein sequence ID" value="C.cajan_45117.t"/>
    <property type="gene ID" value="C.cajan_45117"/>
</dbReference>
<dbReference type="Proteomes" id="UP000075243">
    <property type="component" value="Unassembled WGS sequence"/>
</dbReference>
<evidence type="ECO:0000313" key="3">
    <source>
        <dbReference type="Proteomes" id="UP000075243"/>
    </source>
</evidence>